<sequence>MASVQQPLLLVQQTKAQLVHCLNEMYRHGCYLVSIDQSHENTSDTFECLWRWCWGFVAKPCHKFDWYSNEPVYHEHGDYNCGLFKRSYKYHWHVDSCGQKNHYVAKNHCIDRALRRHRYEASIMQSPDNIFTATKQALKAKQKDLKQKGKGIGHKK</sequence>
<keyword evidence="2" id="KW-1185">Reference proteome</keyword>
<dbReference type="EnsemblMetazoa" id="G6328.1">
    <property type="protein sequence ID" value="G6328.1:cds"/>
    <property type="gene ID" value="G6328"/>
</dbReference>
<accession>A0A8W8NL80</accession>
<dbReference type="Proteomes" id="UP000005408">
    <property type="component" value="Unassembled WGS sequence"/>
</dbReference>
<dbReference type="AlphaFoldDB" id="A0A8W8NL80"/>
<proteinExistence type="predicted"/>
<evidence type="ECO:0000313" key="2">
    <source>
        <dbReference type="Proteomes" id="UP000005408"/>
    </source>
</evidence>
<reference evidence="1" key="1">
    <citation type="submission" date="2022-08" db="UniProtKB">
        <authorList>
            <consortium name="EnsemblMetazoa"/>
        </authorList>
    </citation>
    <scope>IDENTIFICATION</scope>
    <source>
        <strain evidence="1">05x7-T-G4-1.051#20</strain>
    </source>
</reference>
<organism evidence="1 2">
    <name type="scientific">Magallana gigas</name>
    <name type="common">Pacific oyster</name>
    <name type="synonym">Crassostrea gigas</name>
    <dbReference type="NCBI Taxonomy" id="29159"/>
    <lineage>
        <taxon>Eukaryota</taxon>
        <taxon>Metazoa</taxon>
        <taxon>Spiralia</taxon>
        <taxon>Lophotrochozoa</taxon>
        <taxon>Mollusca</taxon>
        <taxon>Bivalvia</taxon>
        <taxon>Autobranchia</taxon>
        <taxon>Pteriomorphia</taxon>
        <taxon>Ostreida</taxon>
        <taxon>Ostreoidea</taxon>
        <taxon>Ostreidae</taxon>
        <taxon>Magallana</taxon>
    </lineage>
</organism>
<protein>
    <submittedName>
        <fullName evidence="1">Uncharacterized protein</fullName>
    </submittedName>
</protein>
<evidence type="ECO:0000313" key="1">
    <source>
        <dbReference type="EnsemblMetazoa" id="G6328.1:cds"/>
    </source>
</evidence>
<name>A0A8W8NL80_MAGGI</name>